<dbReference type="Pfam" id="PF25601">
    <property type="entry name" value="AAA_lid_14"/>
    <property type="match status" value="1"/>
</dbReference>
<keyword evidence="1" id="KW-0547">Nucleotide-binding</keyword>
<dbReference type="InterPro" id="IPR003593">
    <property type="entry name" value="AAA+_ATPase"/>
</dbReference>
<dbReference type="SUPFAM" id="SSF52540">
    <property type="entry name" value="P-loop containing nucleoside triphosphate hydrolases"/>
    <property type="match status" value="1"/>
</dbReference>
<dbReference type="InterPro" id="IPR058031">
    <property type="entry name" value="AAA_lid_NorR"/>
</dbReference>
<dbReference type="InterPro" id="IPR025944">
    <property type="entry name" value="Sigma_54_int_dom_CS"/>
</dbReference>
<proteinExistence type="predicted"/>
<evidence type="ECO:0000256" key="2">
    <source>
        <dbReference type="ARBA" id="ARBA00022840"/>
    </source>
</evidence>
<protein>
    <recommendedName>
        <fullName evidence="10">Sigma-54-dependent Fis family transcriptional regulator</fullName>
    </recommendedName>
</protein>
<feature type="domain" description="PAS" evidence="7">
    <location>
        <begin position="12"/>
        <end position="63"/>
    </location>
</feature>
<evidence type="ECO:0000259" key="7">
    <source>
        <dbReference type="PROSITE" id="PS50112"/>
    </source>
</evidence>
<dbReference type="PANTHER" id="PTHR32071">
    <property type="entry name" value="TRANSCRIPTIONAL REGULATORY PROTEIN"/>
    <property type="match status" value="1"/>
</dbReference>
<dbReference type="Pfam" id="PF02954">
    <property type="entry name" value="HTH_8"/>
    <property type="match status" value="1"/>
</dbReference>
<dbReference type="InterPro" id="IPR025662">
    <property type="entry name" value="Sigma_54_int_dom_ATP-bd_1"/>
</dbReference>
<dbReference type="SUPFAM" id="SSF46689">
    <property type="entry name" value="Homeodomain-like"/>
    <property type="match status" value="1"/>
</dbReference>
<comment type="caution">
    <text evidence="8">The sequence shown here is derived from an EMBL/GenBank/DDBJ whole genome shotgun (WGS) entry which is preliminary data.</text>
</comment>
<dbReference type="CDD" id="cd00130">
    <property type="entry name" value="PAS"/>
    <property type="match status" value="1"/>
</dbReference>
<dbReference type="InterPro" id="IPR035965">
    <property type="entry name" value="PAS-like_dom_sf"/>
</dbReference>
<feature type="domain" description="Sigma-54 factor interaction" evidence="6">
    <location>
        <begin position="152"/>
        <end position="382"/>
    </location>
</feature>
<dbReference type="RefSeq" id="WP_281794856.1">
    <property type="nucleotide sequence ID" value="NZ_BSDR01000001.1"/>
</dbReference>
<dbReference type="Pfam" id="PF00989">
    <property type="entry name" value="PAS"/>
    <property type="match status" value="1"/>
</dbReference>
<dbReference type="InterPro" id="IPR002078">
    <property type="entry name" value="Sigma_54_int"/>
</dbReference>
<dbReference type="InterPro" id="IPR025943">
    <property type="entry name" value="Sigma_54_int_dom_ATP-bd_2"/>
</dbReference>
<dbReference type="PROSITE" id="PS00675">
    <property type="entry name" value="SIGMA54_INTERACT_1"/>
    <property type="match status" value="1"/>
</dbReference>
<dbReference type="CDD" id="cd00009">
    <property type="entry name" value="AAA"/>
    <property type="match status" value="1"/>
</dbReference>
<dbReference type="Pfam" id="PF00158">
    <property type="entry name" value="Sigma54_activat"/>
    <property type="match status" value="1"/>
</dbReference>
<evidence type="ECO:0000313" key="8">
    <source>
        <dbReference type="EMBL" id="GLI35225.1"/>
    </source>
</evidence>
<dbReference type="InterPro" id="IPR013767">
    <property type="entry name" value="PAS_fold"/>
</dbReference>
<evidence type="ECO:0000256" key="5">
    <source>
        <dbReference type="ARBA" id="ARBA00023163"/>
    </source>
</evidence>
<dbReference type="Proteomes" id="UP001144372">
    <property type="component" value="Unassembled WGS sequence"/>
</dbReference>
<keyword evidence="3" id="KW-0805">Transcription regulation</keyword>
<keyword evidence="9" id="KW-1185">Reference proteome</keyword>
<dbReference type="EMBL" id="BSDR01000001">
    <property type="protein sequence ID" value="GLI35225.1"/>
    <property type="molecule type" value="Genomic_DNA"/>
</dbReference>
<reference evidence="8" key="1">
    <citation type="submission" date="2022-12" db="EMBL/GenBank/DDBJ databases">
        <title>Reference genome sequencing for broad-spectrum identification of bacterial and archaeal isolates by mass spectrometry.</title>
        <authorList>
            <person name="Sekiguchi Y."/>
            <person name="Tourlousse D.M."/>
        </authorList>
    </citation>
    <scope>NUCLEOTIDE SEQUENCE</scope>
    <source>
        <strain evidence="8">ASRB1</strain>
    </source>
</reference>
<evidence type="ECO:0000313" key="9">
    <source>
        <dbReference type="Proteomes" id="UP001144372"/>
    </source>
</evidence>
<organism evidence="8 9">
    <name type="scientific">Desulforhabdus amnigena</name>
    <dbReference type="NCBI Taxonomy" id="40218"/>
    <lineage>
        <taxon>Bacteria</taxon>
        <taxon>Pseudomonadati</taxon>
        <taxon>Thermodesulfobacteriota</taxon>
        <taxon>Syntrophobacteria</taxon>
        <taxon>Syntrophobacterales</taxon>
        <taxon>Syntrophobacteraceae</taxon>
        <taxon>Desulforhabdus</taxon>
    </lineage>
</organism>
<dbReference type="NCBIfam" id="TIGR00229">
    <property type="entry name" value="sensory_box"/>
    <property type="match status" value="1"/>
</dbReference>
<gene>
    <name evidence="8" type="ORF">DAMNIGENAA_26580</name>
</gene>
<sequence length="464" mass="52408">MEKGSHSSGGISPELLQAVLDNPYEGMVIIDENGFIRHFSKANETIYGIAAHDAIGRHILEVIPNSRLHIVVRTGRPDIGEPFNVRGKQVIVSRYPLKQGQKIIGAVGKALFHNQKALAALREKIRELESTVKKFRQGIKDLYPARYTFDDIIGRGVRTSRAKEVARQLGRAESPVLLIGESGTGKELYAHAIHQASPRRNHPFVRVNCASIPTELFEAELFGYEAGAFTGAARSGKPGKFELAEKGTIFLDEIGELPLGLQAKLLRVLQEKEVERLGSRMPTVVDFRVIAATNKDLEQRMKEGYFRADLFYRLNVNSLRLPPLRDMREDIPLLVQHFLYKVQDNTASFISEIDPEVMEILTAYDWPGNIRELENVIERALNLCTGNRLTIEHLPESLLKHKSLDRDETDRLPALYRTAKDAEREQTAEALRLANGNKSEAARLLNIHRTTLYYRLRKHHMADA</sequence>
<dbReference type="InterPro" id="IPR027417">
    <property type="entry name" value="P-loop_NTPase"/>
</dbReference>
<dbReference type="Gene3D" id="1.10.10.60">
    <property type="entry name" value="Homeodomain-like"/>
    <property type="match status" value="1"/>
</dbReference>
<evidence type="ECO:0000256" key="3">
    <source>
        <dbReference type="ARBA" id="ARBA00023015"/>
    </source>
</evidence>
<name>A0A9W6FUN6_9BACT</name>
<dbReference type="Gene3D" id="1.10.8.60">
    <property type="match status" value="1"/>
</dbReference>
<dbReference type="FunFam" id="3.40.50.300:FF:000006">
    <property type="entry name" value="DNA-binding transcriptional regulator NtrC"/>
    <property type="match status" value="1"/>
</dbReference>
<dbReference type="AlphaFoldDB" id="A0A9W6FUN6"/>
<dbReference type="PROSITE" id="PS50112">
    <property type="entry name" value="PAS"/>
    <property type="match status" value="1"/>
</dbReference>
<dbReference type="Gene3D" id="3.40.50.300">
    <property type="entry name" value="P-loop containing nucleotide triphosphate hydrolases"/>
    <property type="match status" value="1"/>
</dbReference>
<keyword evidence="5" id="KW-0804">Transcription</keyword>
<dbReference type="GO" id="GO:0006355">
    <property type="term" value="P:regulation of DNA-templated transcription"/>
    <property type="evidence" value="ECO:0007669"/>
    <property type="project" value="InterPro"/>
</dbReference>
<dbReference type="GO" id="GO:0043565">
    <property type="term" value="F:sequence-specific DNA binding"/>
    <property type="evidence" value="ECO:0007669"/>
    <property type="project" value="InterPro"/>
</dbReference>
<dbReference type="Gene3D" id="3.30.450.20">
    <property type="entry name" value="PAS domain"/>
    <property type="match status" value="1"/>
</dbReference>
<dbReference type="SUPFAM" id="SSF55785">
    <property type="entry name" value="PYP-like sensor domain (PAS domain)"/>
    <property type="match status" value="1"/>
</dbReference>
<dbReference type="SMART" id="SM00091">
    <property type="entry name" value="PAS"/>
    <property type="match status" value="1"/>
</dbReference>
<dbReference type="SMART" id="SM00382">
    <property type="entry name" value="AAA"/>
    <property type="match status" value="1"/>
</dbReference>
<dbReference type="PRINTS" id="PR01590">
    <property type="entry name" value="HTHFIS"/>
</dbReference>
<accession>A0A9W6FUN6</accession>
<dbReference type="InterPro" id="IPR002197">
    <property type="entry name" value="HTH_Fis"/>
</dbReference>
<evidence type="ECO:0000259" key="6">
    <source>
        <dbReference type="PROSITE" id="PS50045"/>
    </source>
</evidence>
<dbReference type="PROSITE" id="PS00688">
    <property type="entry name" value="SIGMA54_INTERACT_3"/>
    <property type="match status" value="1"/>
</dbReference>
<evidence type="ECO:0000256" key="1">
    <source>
        <dbReference type="ARBA" id="ARBA00022741"/>
    </source>
</evidence>
<dbReference type="InterPro" id="IPR009057">
    <property type="entry name" value="Homeodomain-like_sf"/>
</dbReference>
<dbReference type="InterPro" id="IPR000014">
    <property type="entry name" value="PAS"/>
</dbReference>
<dbReference type="PANTHER" id="PTHR32071:SF57">
    <property type="entry name" value="C4-DICARBOXYLATE TRANSPORT TRANSCRIPTIONAL REGULATORY PROTEIN DCTD"/>
    <property type="match status" value="1"/>
</dbReference>
<evidence type="ECO:0008006" key="10">
    <source>
        <dbReference type="Google" id="ProtNLM"/>
    </source>
</evidence>
<keyword evidence="4" id="KW-0238">DNA-binding</keyword>
<evidence type="ECO:0000256" key="4">
    <source>
        <dbReference type="ARBA" id="ARBA00023125"/>
    </source>
</evidence>
<keyword evidence="2" id="KW-0067">ATP-binding</keyword>
<dbReference type="PROSITE" id="PS00676">
    <property type="entry name" value="SIGMA54_INTERACT_2"/>
    <property type="match status" value="1"/>
</dbReference>
<dbReference type="PROSITE" id="PS50045">
    <property type="entry name" value="SIGMA54_INTERACT_4"/>
    <property type="match status" value="1"/>
</dbReference>
<dbReference type="GO" id="GO:0005524">
    <property type="term" value="F:ATP binding"/>
    <property type="evidence" value="ECO:0007669"/>
    <property type="project" value="UniProtKB-KW"/>
</dbReference>